<dbReference type="InterPro" id="IPR026591">
    <property type="entry name" value="Sirtuin_cat_small_dom_sf"/>
</dbReference>
<dbReference type="EC" id="2.3.1.286" evidence="1"/>
<name>A0AB38XQ00_9ACTO</name>
<dbReference type="GO" id="GO:0017136">
    <property type="term" value="F:histone deacetylase activity, NAD-dependent"/>
    <property type="evidence" value="ECO:0007669"/>
    <property type="project" value="TreeGrafter"/>
</dbReference>
<dbReference type="SUPFAM" id="SSF52467">
    <property type="entry name" value="DHS-like NAD/FAD-binding domain"/>
    <property type="match status" value="1"/>
</dbReference>
<evidence type="ECO:0000256" key="2">
    <source>
        <dbReference type="ARBA" id="ARBA00022679"/>
    </source>
</evidence>
<dbReference type="Proteomes" id="UP001211044">
    <property type="component" value="Chromosome"/>
</dbReference>
<protein>
    <recommendedName>
        <fullName evidence="1">protein acetyllysine N-acetyltransferase</fullName>
        <ecNumber evidence="1">2.3.1.286</ecNumber>
    </recommendedName>
</protein>
<dbReference type="InterPro" id="IPR029035">
    <property type="entry name" value="DHS-like_NAD/FAD-binding_dom"/>
</dbReference>
<reference evidence="6" key="1">
    <citation type="submission" date="2023-01" db="EMBL/GenBank/DDBJ databases">
        <title>Comparative Genomic Analysis of the Clinically-Derived Winkia Strain NY0527 Provides Evidence into the Taxonomic Reassignment of Winkia neuii and Characterizes Their Virulence Traits.</title>
        <authorList>
            <person name="Cai X."/>
            <person name="Peng Y."/>
            <person name="Li M."/>
            <person name="Qiu Y."/>
            <person name="Wang Y."/>
            <person name="Xu L."/>
            <person name="Hou Q."/>
        </authorList>
    </citation>
    <scope>NUCLEOTIDE SEQUENCE</scope>
    <source>
        <strain evidence="6">NY0527</strain>
    </source>
</reference>
<dbReference type="Gene3D" id="3.40.50.1220">
    <property type="entry name" value="TPP-binding domain"/>
    <property type="match status" value="1"/>
</dbReference>
<dbReference type="InterPro" id="IPR050134">
    <property type="entry name" value="NAD-dep_sirtuin_deacylases"/>
</dbReference>
<feature type="binding site" evidence="4">
    <location>
        <position position="129"/>
    </location>
    <ligand>
        <name>Zn(2+)</name>
        <dbReference type="ChEBI" id="CHEBI:29105"/>
    </ligand>
</feature>
<feature type="active site" description="Proton acceptor" evidence="4">
    <location>
        <position position="121"/>
    </location>
</feature>
<dbReference type="RefSeq" id="WP_004806763.1">
    <property type="nucleotide sequence ID" value="NZ_CP116394.1"/>
</dbReference>
<dbReference type="PANTHER" id="PTHR11085:SF10">
    <property type="entry name" value="NAD-DEPENDENT PROTEIN DEACYLASE SIRTUIN-5, MITOCHONDRIAL-RELATED"/>
    <property type="match status" value="1"/>
</dbReference>
<dbReference type="PROSITE" id="PS50305">
    <property type="entry name" value="SIRTUIN"/>
    <property type="match status" value="1"/>
</dbReference>
<evidence type="ECO:0000259" key="5">
    <source>
        <dbReference type="PROSITE" id="PS50305"/>
    </source>
</evidence>
<dbReference type="GO" id="GO:0046872">
    <property type="term" value="F:metal ion binding"/>
    <property type="evidence" value="ECO:0007669"/>
    <property type="project" value="UniProtKB-KW"/>
</dbReference>
<gene>
    <name evidence="6" type="ORF">PIG85_01110</name>
</gene>
<dbReference type="PANTHER" id="PTHR11085">
    <property type="entry name" value="NAD-DEPENDENT PROTEIN DEACYLASE SIRTUIN-5, MITOCHONDRIAL-RELATED"/>
    <property type="match status" value="1"/>
</dbReference>
<evidence type="ECO:0000313" key="7">
    <source>
        <dbReference type="Proteomes" id="UP001211044"/>
    </source>
</evidence>
<proteinExistence type="predicted"/>
<feature type="binding site" evidence="4">
    <location>
        <position position="184"/>
    </location>
    <ligand>
        <name>Zn(2+)</name>
        <dbReference type="ChEBI" id="CHEBI:29105"/>
    </ligand>
</feature>
<keyword evidence="4" id="KW-0862">Zinc</keyword>
<accession>A0AB38XQ00</accession>
<keyword evidence="4" id="KW-0479">Metal-binding</keyword>
<evidence type="ECO:0000256" key="4">
    <source>
        <dbReference type="PROSITE-ProRule" id="PRU00236"/>
    </source>
</evidence>
<dbReference type="Gene3D" id="3.30.1600.10">
    <property type="entry name" value="SIR2/SIRT2 'Small Domain"/>
    <property type="match status" value="1"/>
</dbReference>
<dbReference type="GO" id="GO:0070403">
    <property type="term" value="F:NAD+ binding"/>
    <property type="evidence" value="ECO:0007669"/>
    <property type="project" value="InterPro"/>
</dbReference>
<dbReference type="KEGG" id="wne:PIG85_01110"/>
<evidence type="ECO:0000256" key="3">
    <source>
        <dbReference type="ARBA" id="ARBA00023027"/>
    </source>
</evidence>
<keyword evidence="2" id="KW-0808">Transferase</keyword>
<dbReference type="AlphaFoldDB" id="A0AB38XQ00"/>
<dbReference type="InterPro" id="IPR026590">
    <property type="entry name" value="Ssirtuin_cat_dom"/>
</dbReference>
<dbReference type="InterPro" id="IPR003000">
    <property type="entry name" value="Sirtuin"/>
</dbReference>
<keyword evidence="3" id="KW-0520">NAD</keyword>
<evidence type="ECO:0000313" key="6">
    <source>
        <dbReference type="EMBL" id="WCE46272.1"/>
    </source>
</evidence>
<feature type="binding site" evidence="4">
    <location>
        <position position="132"/>
    </location>
    <ligand>
        <name>Zn(2+)</name>
        <dbReference type="ChEBI" id="CHEBI:29105"/>
    </ligand>
</feature>
<feature type="domain" description="Deacetylase sirtuin-type" evidence="5">
    <location>
        <begin position="3"/>
        <end position="282"/>
    </location>
</feature>
<sequence length="283" mass="30541">MAQSNMEAQLDELASLMRGRKTVVIAGAGLSTDAGIPDYRGTGSGDRPSVEFDDFVSDPVWQRWVWMRNQQTWRTMETLSPTPGHQALAQLEKAGLVSAVATQNVDGLDARAGIQNLYELHGSFNRVRCLKCGQYFSREVVDKELRRLNPDLKPDLDPQHVAILAEADRTAAEADAKDFVLAPCTICGGLLKPDVIFFGEQLPMDAMENSFAAAATADVMLTVGSSLMVMTGMMVLREGAMHGAKVAIVNRGRCQGDPFADVRIEGGASEALTGLAERLLGAN</sequence>
<organism evidence="6 7">
    <name type="scientific">Winkia neuii subsp. anitrata</name>
    <dbReference type="NCBI Taxonomy" id="29318"/>
    <lineage>
        <taxon>Bacteria</taxon>
        <taxon>Bacillati</taxon>
        <taxon>Actinomycetota</taxon>
        <taxon>Actinomycetes</taxon>
        <taxon>Actinomycetales</taxon>
        <taxon>Actinomycetaceae</taxon>
        <taxon>Winkia</taxon>
    </lineage>
</organism>
<feature type="binding site" evidence="4">
    <location>
        <position position="187"/>
    </location>
    <ligand>
        <name>Zn(2+)</name>
        <dbReference type="ChEBI" id="CHEBI:29105"/>
    </ligand>
</feature>
<dbReference type="Pfam" id="PF02146">
    <property type="entry name" value="SIR2"/>
    <property type="match status" value="1"/>
</dbReference>
<evidence type="ECO:0000256" key="1">
    <source>
        <dbReference type="ARBA" id="ARBA00012928"/>
    </source>
</evidence>
<dbReference type="EMBL" id="CP116394">
    <property type="protein sequence ID" value="WCE46272.1"/>
    <property type="molecule type" value="Genomic_DNA"/>
</dbReference>